<dbReference type="GO" id="GO:0006357">
    <property type="term" value="P:regulation of transcription by RNA polymerase II"/>
    <property type="evidence" value="ECO:0007669"/>
    <property type="project" value="TreeGrafter"/>
</dbReference>
<evidence type="ECO:0000313" key="6">
    <source>
        <dbReference type="Proteomes" id="UP001233999"/>
    </source>
</evidence>
<evidence type="ECO:0000256" key="1">
    <source>
        <dbReference type="ARBA" id="ARBA00004123"/>
    </source>
</evidence>
<feature type="compositionally biased region" description="Polar residues" evidence="3">
    <location>
        <begin position="245"/>
        <end position="256"/>
    </location>
</feature>
<dbReference type="InterPro" id="IPR011333">
    <property type="entry name" value="SKP1/BTB/POZ_sf"/>
</dbReference>
<keyword evidence="2" id="KW-0539">Nucleus</keyword>
<reference evidence="5" key="1">
    <citation type="journal article" date="2023" name="IScience">
        <title>Live-bearing cockroach genome reveals convergent evolutionary mechanisms linked to viviparity in insects and beyond.</title>
        <authorList>
            <person name="Fouks B."/>
            <person name="Harrison M.C."/>
            <person name="Mikhailova A.A."/>
            <person name="Marchal E."/>
            <person name="English S."/>
            <person name="Carruthers M."/>
            <person name="Jennings E.C."/>
            <person name="Chiamaka E.L."/>
            <person name="Frigard R.A."/>
            <person name="Pippel M."/>
            <person name="Attardo G.M."/>
            <person name="Benoit J.B."/>
            <person name="Bornberg-Bauer E."/>
            <person name="Tobe S.S."/>
        </authorList>
    </citation>
    <scope>NUCLEOTIDE SEQUENCE</scope>
    <source>
        <strain evidence="5">Stay&amp;Tobe</strain>
    </source>
</reference>
<dbReference type="InterPro" id="IPR000210">
    <property type="entry name" value="BTB/POZ_dom"/>
</dbReference>
<dbReference type="SUPFAM" id="SSF54695">
    <property type="entry name" value="POZ domain"/>
    <property type="match status" value="1"/>
</dbReference>
<accession>A0AAD7ZE20</accession>
<dbReference type="Proteomes" id="UP001233999">
    <property type="component" value="Unassembled WGS sequence"/>
</dbReference>
<feature type="domain" description="BTB" evidence="4">
    <location>
        <begin position="34"/>
        <end position="99"/>
    </location>
</feature>
<comment type="subcellular location">
    <subcellularLocation>
        <location evidence="1">Nucleus</location>
    </subcellularLocation>
</comment>
<dbReference type="SMART" id="SM00225">
    <property type="entry name" value="BTB"/>
    <property type="match status" value="1"/>
</dbReference>
<dbReference type="PROSITE" id="PS50097">
    <property type="entry name" value="BTB"/>
    <property type="match status" value="1"/>
</dbReference>
<feature type="region of interest" description="Disordered" evidence="3">
    <location>
        <begin position="245"/>
        <end position="273"/>
    </location>
</feature>
<dbReference type="CDD" id="cd18315">
    <property type="entry name" value="BTB_POZ_BAB-like"/>
    <property type="match status" value="1"/>
</dbReference>
<evidence type="ECO:0000313" key="5">
    <source>
        <dbReference type="EMBL" id="KAJ9578859.1"/>
    </source>
</evidence>
<proteinExistence type="predicted"/>
<name>A0AAD7ZE20_DIPPU</name>
<dbReference type="GO" id="GO:0005634">
    <property type="term" value="C:nucleus"/>
    <property type="evidence" value="ECO:0007669"/>
    <property type="project" value="UniProtKB-SubCell"/>
</dbReference>
<dbReference type="Pfam" id="PF00651">
    <property type="entry name" value="BTB"/>
    <property type="match status" value="1"/>
</dbReference>
<feature type="region of interest" description="Disordered" evidence="3">
    <location>
        <begin position="149"/>
        <end position="215"/>
    </location>
</feature>
<dbReference type="PANTHER" id="PTHR23110:SF99">
    <property type="entry name" value="BROAD-COMPLEX CORE PROTEIN ISOFORM 6"/>
    <property type="match status" value="1"/>
</dbReference>
<gene>
    <name evidence="5" type="ORF">L9F63_004918</name>
</gene>
<evidence type="ECO:0000256" key="3">
    <source>
        <dbReference type="SAM" id="MobiDB-lite"/>
    </source>
</evidence>
<dbReference type="FunFam" id="3.30.710.10:FF:000036">
    <property type="entry name" value="Mod(Mdg4), isoform H"/>
    <property type="match status" value="1"/>
</dbReference>
<dbReference type="EMBL" id="JASPKZ010008857">
    <property type="protein sequence ID" value="KAJ9578859.1"/>
    <property type="molecule type" value="Genomic_DNA"/>
</dbReference>
<dbReference type="Gene3D" id="3.30.710.10">
    <property type="entry name" value="Potassium Channel Kv1.1, Chain A"/>
    <property type="match status" value="1"/>
</dbReference>
<keyword evidence="6" id="KW-1185">Reference proteome</keyword>
<reference evidence="5" key="2">
    <citation type="submission" date="2023-05" db="EMBL/GenBank/DDBJ databases">
        <authorList>
            <person name="Fouks B."/>
        </authorList>
    </citation>
    <scope>NUCLEOTIDE SEQUENCE</scope>
    <source>
        <strain evidence="5">Stay&amp;Tobe</strain>
        <tissue evidence="5">Testes</tissue>
    </source>
</reference>
<organism evidence="5 6">
    <name type="scientific">Diploptera punctata</name>
    <name type="common">Pacific beetle cockroach</name>
    <dbReference type="NCBI Taxonomy" id="6984"/>
    <lineage>
        <taxon>Eukaryota</taxon>
        <taxon>Metazoa</taxon>
        <taxon>Ecdysozoa</taxon>
        <taxon>Arthropoda</taxon>
        <taxon>Hexapoda</taxon>
        <taxon>Insecta</taxon>
        <taxon>Pterygota</taxon>
        <taxon>Neoptera</taxon>
        <taxon>Polyneoptera</taxon>
        <taxon>Dictyoptera</taxon>
        <taxon>Blattodea</taxon>
        <taxon>Blaberoidea</taxon>
        <taxon>Blaberidae</taxon>
        <taxon>Diplopterinae</taxon>
        <taxon>Diploptera</taxon>
    </lineage>
</organism>
<feature type="compositionally biased region" description="Polar residues" evidence="3">
    <location>
        <begin position="263"/>
        <end position="273"/>
    </location>
</feature>
<sequence>MSEAESEQFSLRWNNFHSNLTSGFHALLQGEDLVDVTLAAGGQFVQAHKIVLSVCSPYFKELFKVNPCKHPIVILKDVDHKELVAILQFMYQGEVNVRQEELATFLKTAEMLQIKGLTGENYPSEDECTSIPAPQAVVRQRAPRRVVDKVQQRVVADKPPPPPVETIIAEPEEKPTPPYKRMRQEVPSPVISSPIVTEESHSAELPDITNPKQEPVDYDAEIEEVDRIQNREDALAQLLGAGESSQSLQDSAQGSSIFAGIPSASQDPGVQDSGQEYAVNLKDEKNSDVVKTEEGETMQEEMLAESRSQDGLSLGWNDPWRDVLLQLPGRKQKDCCVCSERPFGGKRRRAKTMCAKCKRGVHRMCALMHN</sequence>
<comment type="caution">
    <text evidence="5">The sequence shown here is derived from an EMBL/GenBank/DDBJ whole genome shotgun (WGS) entry which is preliminary data.</text>
</comment>
<protein>
    <recommendedName>
        <fullName evidence="4">BTB domain-containing protein</fullName>
    </recommendedName>
</protein>
<evidence type="ECO:0000259" key="4">
    <source>
        <dbReference type="PROSITE" id="PS50097"/>
    </source>
</evidence>
<dbReference type="AlphaFoldDB" id="A0AAD7ZE20"/>
<dbReference type="PANTHER" id="PTHR23110">
    <property type="entry name" value="BTB DOMAIN TRANSCRIPTION FACTOR"/>
    <property type="match status" value="1"/>
</dbReference>
<evidence type="ECO:0000256" key="2">
    <source>
        <dbReference type="ARBA" id="ARBA00023242"/>
    </source>
</evidence>
<dbReference type="InterPro" id="IPR051095">
    <property type="entry name" value="Dros_DevTransReg"/>
</dbReference>